<accession>A0A9D7FQN1</accession>
<dbReference type="Gene3D" id="2.60.40.1090">
    <property type="entry name" value="Fimbrial-type adhesion domain"/>
    <property type="match status" value="1"/>
</dbReference>
<evidence type="ECO:0000313" key="9">
    <source>
        <dbReference type="Proteomes" id="UP000807542"/>
    </source>
</evidence>
<dbReference type="InterPro" id="IPR000259">
    <property type="entry name" value="Adhesion_dom_fimbrial"/>
</dbReference>
<keyword evidence="3 5" id="KW-0732">Signal</keyword>
<keyword evidence="10" id="KW-1185">Reference proteome</keyword>
<dbReference type="AlphaFoldDB" id="A0A9D7FQN1"/>
<dbReference type="InterPro" id="IPR008966">
    <property type="entry name" value="Adhesion_dom_sf"/>
</dbReference>
<dbReference type="Proteomes" id="UP001296969">
    <property type="component" value="Unassembled WGS sequence"/>
</dbReference>
<dbReference type="EMBL" id="JADRCP010000001">
    <property type="protein sequence ID" value="MBK5175024.1"/>
    <property type="molecule type" value="Genomic_DNA"/>
</dbReference>
<sequence length="174" mass="17829">MKKNLIVAALVATVSMSAVSAFAADGKINFVGSITDDACTIVNDMSNPLTVTLGTVSSKSFKAAGDVAAPTKFTIALKDCPATATSAKVKFDGTADANVNTILALTQETGVATNVGIQLTDSKNIVVPLYTASSAYPLKTGDNNLDFVARYYATAATVTAGPANSTSNFTVVYN</sequence>
<dbReference type="InterPro" id="IPR036937">
    <property type="entry name" value="Adhesion_dom_fimbrial_sf"/>
</dbReference>
<dbReference type="SUPFAM" id="SSF49401">
    <property type="entry name" value="Bacterial adhesins"/>
    <property type="match status" value="1"/>
</dbReference>
<feature type="domain" description="Fimbrial-type adhesion" evidence="6">
    <location>
        <begin position="28"/>
        <end position="173"/>
    </location>
</feature>
<evidence type="ECO:0000256" key="5">
    <source>
        <dbReference type="SAM" id="SignalP"/>
    </source>
</evidence>
<evidence type="ECO:0000256" key="2">
    <source>
        <dbReference type="ARBA" id="ARBA00006671"/>
    </source>
</evidence>
<reference evidence="8 10" key="1">
    <citation type="submission" date="2020-11" db="EMBL/GenBank/DDBJ databases">
        <title>Insectihabitans protaetiae gen. nov. sp. nov. and Insectihabitans allomyrinae sp. nov., isolated from larvae of Protaetia brevitarsis seulensis and Allomyrina dichotoma, respectively.</title>
        <authorList>
            <person name="Lee S.D."/>
            <person name="Byeon Y.-S."/>
            <person name="Kim S.-M."/>
            <person name="Yang H.L."/>
            <person name="Kim I.S."/>
        </authorList>
    </citation>
    <scope>NUCLEOTIDE SEQUENCE</scope>
    <source>
        <strain evidence="8">CWB-B4</strain>
        <strain evidence="7 10">CWB-B43</strain>
    </source>
</reference>
<dbReference type="PANTHER" id="PTHR33420:SF3">
    <property type="entry name" value="FIMBRIAL SUBUNIT ELFA"/>
    <property type="match status" value="1"/>
</dbReference>
<feature type="signal peptide" evidence="5">
    <location>
        <begin position="1"/>
        <end position="23"/>
    </location>
</feature>
<proteinExistence type="inferred from homology"/>
<dbReference type="InterPro" id="IPR050263">
    <property type="entry name" value="Bact_Fimbrial_Adh_Pro"/>
</dbReference>
<gene>
    <name evidence="8" type="ORF">I2492_01625</name>
    <name evidence="7" type="ORF">I2493_01625</name>
</gene>
<name>A0A9D7FQN1_9GAMM</name>
<dbReference type="GO" id="GO:0043709">
    <property type="term" value="P:cell adhesion involved in single-species biofilm formation"/>
    <property type="evidence" value="ECO:0007669"/>
    <property type="project" value="TreeGrafter"/>
</dbReference>
<evidence type="ECO:0000256" key="3">
    <source>
        <dbReference type="ARBA" id="ARBA00022729"/>
    </source>
</evidence>
<organism evidence="8 9">
    <name type="scientific">Limnobaculum xujianqingii</name>
    <dbReference type="NCBI Taxonomy" id="2738837"/>
    <lineage>
        <taxon>Bacteria</taxon>
        <taxon>Pseudomonadati</taxon>
        <taxon>Pseudomonadota</taxon>
        <taxon>Gammaproteobacteria</taxon>
        <taxon>Enterobacterales</taxon>
        <taxon>Budviciaceae</taxon>
        <taxon>Limnobaculum</taxon>
    </lineage>
</organism>
<protein>
    <submittedName>
        <fullName evidence="8">Fimbrial protein</fullName>
    </submittedName>
</protein>
<dbReference type="Proteomes" id="UP000807542">
    <property type="component" value="Unassembled WGS sequence"/>
</dbReference>
<dbReference type="RefSeq" id="WP_228397020.1">
    <property type="nucleotide sequence ID" value="NZ_JADRCP010000001.1"/>
</dbReference>
<feature type="chain" id="PRO_5038847014" evidence="5">
    <location>
        <begin position="24"/>
        <end position="174"/>
    </location>
</feature>
<dbReference type="EMBL" id="JADRCQ010000001">
    <property type="protein sequence ID" value="MBK5071715.1"/>
    <property type="molecule type" value="Genomic_DNA"/>
</dbReference>
<dbReference type="PANTHER" id="PTHR33420">
    <property type="entry name" value="FIMBRIAL SUBUNIT ELFA-RELATED"/>
    <property type="match status" value="1"/>
</dbReference>
<comment type="similarity">
    <text evidence="2">Belongs to the fimbrial protein family.</text>
</comment>
<evidence type="ECO:0000313" key="7">
    <source>
        <dbReference type="EMBL" id="MBK5071715.1"/>
    </source>
</evidence>
<evidence type="ECO:0000256" key="4">
    <source>
        <dbReference type="ARBA" id="ARBA00023263"/>
    </source>
</evidence>
<comment type="subcellular location">
    <subcellularLocation>
        <location evidence="1">Fimbrium</location>
    </subcellularLocation>
</comment>
<evidence type="ECO:0000313" key="10">
    <source>
        <dbReference type="Proteomes" id="UP001296969"/>
    </source>
</evidence>
<evidence type="ECO:0000259" key="6">
    <source>
        <dbReference type="Pfam" id="PF00419"/>
    </source>
</evidence>
<evidence type="ECO:0000256" key="1">
    <source>
        <dbReference type="ARBA" id="ARBA00004561"/>
    </source>
</evidence>
<dbReference type="Pfam" id="PF00419">
    <property type="entry name" value="Fimbrial"/>
    <property type="match status" value="1"/>
</dbReference>
<comment type="caution">
    <text evidence="8">The sequence shown here is derived from an EMBL/GenBank/DDBJ whole genome shotgun (WGS) entry which is preliminary data.</text>
</comment>
<dbReference type="GO" id="GO:0009289">
    <property type="term" value="C:pilus"/>
    <property type="evidence" value="ECO:0007669"/>
    <property type="project" value="UniProtKB-SubCell"/>
</dbReference>
<evidence type="ECO:0000313" key="8">
    <source>
        <dbReference type="EMBL" id="MBK5175024.1"/>
    </source>
</evidence>
<keyword evidence="4" id="KW-0281">Fimbrium</keyword>